<proteinExistence type="predicted"/>
<feature type="region of interest" description="Disordered" evidence="1">
    <location>
        <begin position="215"/>
        <end position="270"/>
    </location>
</feature>
<organism evidence="4">
    <name type="scientific">Brugia pahangi</name>
    <name type="common">Filarial nematode worm</name>
    <dbReference type="NCBI Taxonomy" id="6280"/>
    <lineage>
        <taxon>Eukaryota</taxon>
        <taxon>Metazoa</taxon>
        <taxon>Ecdysozoa</taxon>
        <taxon>Nematoda</taxon>
        <taxon>Chromadorea</taxon>
        <taxon>Rhabditida</taxon>
        <taxon>Spirurina</taxon>
        <taxon>Spiruromorpha</taxon>
        <taxon>Filarioidea</taxon>
        <taxon>Onchocercidae</taxon>
        <taxon>Brugia</taxon>
    </lineage>
</organism>
<feature type="compositionally biased region" description="Polar residues" evidence="1">
    <location>
        <begin position="226"/>
        <end position="235"/>
    </location>
</feature>
<dbReference type="WBParaSite" id="BPAG_0000624201-mRNA-1">
    <property type="protein sequence ID" value="BPAG_0000624201-mRNA-1"/>
    <property type="gene ID" value="BPAG_0000624201"/>
</dbReference>
<dbReference type="EMBL" id="UZAD01005353">
    <property type="protein sequence ID" value="VDN87388.1"/>
    <property type="molecule type" value="Genomic_DNA"/>
</dbReference>
<evidence type="ECO:0000256" key="1">
    <source>
        <dbReference type="SAM" id="MobiDB-lite"/>
    </source>
</evidence>
<dbReference type="Gene3D" id="2.20.100.10">
    <property type="entry name" value="Thrombospondin type-1 (TSP1) repeat"/>
    <property type="match status" value="1"/>
</dbReference>
<feature type="compositionally biased region" description="Polar residues" evidence="1">
    <location>
        <begin position="259"/>
        <end position="268"/>
    </location>
</feature>
<feature type="region of interest" description="Disordered" evidence="1">
    <location>
        <begin position="1"/>
        <end position="90"/>
    </location>
</feature>
<dbReference type="SMART" id="SM00209">
    <property type="entry name" value="TSP1"/>
    <property type="match status" value="1"/>
</dbReference>
<reference evidence="4" key="1">
    <citation type="submission" date="2017-02" db="UniProtKB">
        <authorList>
            <consortium name="WormBaseParasite"/>
        </authorList>
    </citation>
    <scope>IDENTIFICATION</scope>
</reference>
<feature type="compositionally biased region" description="Basic and acidic residues" evidence="1">
    <location>
        <begin position="28"/>
        <end position="38"/>
    </location>
</feature>
<feature type="compositionally biased region" description="Basic and acidic residues" evidence="1">
    <location>
        <begin position="1"/>
        <end position="20"/>
    </location>
</feature>
<dbReference type="STRING" id="6280.A0A0N4TDF4"/>
<keyword evidence="3" id="KW-1185">Reference proteome</keyword>
<dbReference type="AlphaFoldDB" id="A0A0N4TDF4"/>
<dbReference type="InterPro" id="IPR000884">
    <property type="entry name" value="TSP1_rpt"/>
</dbReference>
<dbReference type="PROSITE" id="PS50092">
    <property type="entry name" value="TSP1"/>
    <property type="match status" value="1"/>
</dbReference>
<feature type="compositionally biased region" description="Basic and acidic residues" evidence="1">
    <location>
        <begin position="48"/>
        <end position="65"/>
    </location>
</feature>
<evidence type="ECO:0000313" key="4">
    <source>
        <dbReference type="WBParaSite" id="BPAG_0000624201-mRNA-1"/>
    </source>
</evidence>
<dbReference type="Proteomes" id="UP000278627">
    <property type="component" value="Unassembled WGS sequence"/>
</dbReference>
<dbReference type="SUPFAM" id="SSF82895">
    <property type="entry name" value="TSP-1 type 1 repeat"/>
    <property type="match status" value="1"/>
</dbReference>
<protein>
    <submittedName>
        <fullName evidence="4">TSP1_spondin domain-containing protein</fullName>
    </submittedName>
</protein>
<reference evidence="2 3" key="2">
    <citation type="submission" date="2018-11" db="EMBL/GenBank/DDBJ databases">
        <authorList>
            <consortium name="Pathogen Informatics"/>
        </authorList>
    </citation>
    <scope>NUCLEOTIDE SEQUENCE [LARGE SCALE GENOMIC DNA]</scope>
</reference>
<dbReference type="Pfam" id="PF00090">
    <property type="entry name" value="TSP_1"/>
    <property type="match status" value="1"/>
</dbReference>
<name>A0A0N4TDF4_BRUPA</name>
<sequence>QTIDETRKPTLPNDKKEQAHRLSNSQEYHGHEDHDDHYQQYSQQDEFMNDRDGIIQEDYYPEHNKNKQPINPENDNTKEGEFDGTDYGYDYDSQERTAVTTYEEQGSPSEITNKQFSHQNYPYDSRTETFSSTLVPHVHFNQQPNLIQSMNERHNFTDLPLQERPQHLGAPSENFYHQKQQFPESLPEDFNHEQQIYSQSSGSELDEYYRRQQLESTVSPEEYHRQQQAHPQPSGSELDEYYRRQQLESTVSPEEYHRQQQAHPQPSGSELDEYYRRQQLQSTISPEEYRHEQPQLSGSELDEYYRSQQHYSGKGRQDSLEARHYPDSSRDLIHEQQQSSYVQGWNLWTTWSICPVTCGDSVQIRRRTCLSRTGINCLGEITQQRPCYFRPCDMWTDWNDNCGSCANH</sequence>
<evidence type="ECO:0000313" key="2">
    <source>
        <dbReference type="EMBL" id="VDN87388.1"/>
    </source>
</evidence>
<accession>A0A0N4TDF4</accession>
<evidence type="ECO:0000313" key="3">
    <source>
        <dbReference type="Proteomes" id="UP000278627"/>
    </source>
</evidence>
<gene>
    <name evidence="2" type="ORF">BPAG_LOCUS6202</name>
</gene>
<dbReference type="InterPro" id="IPR036383">
    <property type="entry name" value="TSP1_rpt_sf"/>
</dbReference>